<protein>
    <submittedName>
        <fullName evidence="1">Uncharacterized protein</fullName>
    </submittedName>
</protein>
<dbReference type="InterPro" id="IPR011044">
    <property type="entry name" value="Quino_amine_DH_bsu"/>
</dbReference>
<gene>
    <name evidence="1" type="ORF">MCOR_37436</name>
</gene>
<dbReference type="EMBL" id="CACVKT020006794">
    <property type="protein sequence ID" value="CAC5403558.1"/>
    <property type="molecule type" value="Genomic_DNA"/>
</dbReference>
<accession>A0A6J8D4B2</accession>
<proteinExistence type="predicted"/>
<evidence type="ECO:0000313" key="1">
    <source>
        <dbReference type="EMBL" id="CAC5403558.1"/>
    </source>
</evidence>
<reference evidence="1 2" key="1">
    <citation type="submission" date="2020-06" db="EMBL/GenBank/DDBJ databases">
        <authorList>
            <person name="Li R."/>
            <person name="Bekaert M."/>
        </authorList>
    </citation>
    <scope>NUCLEOTIDE SEQUENCE [LARGE SCALE GENOMIC DNA]</scope>
    <source>
        <strain evidence="2">wild</strain>
    </source>
</reference>
<dbReference type="Proteomes" id="UP000507470">
    <property type="component" value="Unassembled WGS sequence"/>
</dbReference>
<dbReference type="SUPFAM" id="SSF50969">
    <property type="entry name" value="YVTN repeat-like/Quinoprotein amine dehydrogenase"/>
    <property type="match status" value="1"/>
</dbReference>
<sequence>MRSSVGEEWEVTDITMMEDGRLVLCLPAKNILLICNAEGRKEDILDIRDKPWCVTPVNSSTVAILLYSTRCIEVYNIINKQKSISVHVPELLLNNSITTIINNIVVCGTRNLMIIDHQTGEVVQTIQTDFDSDRLHGSGERIFYCDYSNRNYNLYSYSYTDNIHHILALESTPKSMTTLQDGSLYVLCEDGSVKHISSDGKQYETVETMGLQKSKEFWIFYNSKQRKLFKTDNLTGLFNVFCEI</sequence>
<name>A0A6J8D4B2_MYTCO</name>
<evidence type="ECO:0000313" key="2">
    <source>
        <dbReference type="Proteomes" id="UP000507470"/>
    </source>
</evidence>
<dbReference type="AlphaFoldDB" id="A0A6J8D4B2"/>
<keyword evidence="2" id="KW-1185">Reference proteome</keyword>
<organism evidence="1 2">
    <name type="scientific">Mytilus coruscus</name>
    <name type="common">Sea mussel</name>
    <dbReference type="NCBI Taxonomy" id="42192"/>
    <lineage>
        <taxon>Eukaryota</taxon>
        <taxon>Metazoa</taxon>
        <taxon>Spiralia</taxon>
        <taxon>Lophotrochozoa</taxon>
        <taxon>Mollusca</taxon>
        <taxon>Bivalvia</taxon>
        <taxon>Autobranchia</taxon>
        <taxon>Pteriomorphia</taxon>
        <taxon>Mytilida</taxon>
        <taxon>Mytiloidea</taxon>
        <taxon>Mytilidae</taxon>
        <taxon>Mytilinae</taxon>
        <taxon>Mytilus</taxon>
    </lineage>
</organism>